<feature type="chain" id="PRO_5032434457" description="PRC-barrel domain-containing protein" evidence="1">
    <location>
        <begin position="21"/>
        <end position="193"/>
    </location>
</feature>
<dbReference type="AlphaFoldDB" id="A0A850H5B4"/>
<keyword evidence="1" id="KW-0732">Signal</keyword>
<evidence type="ECO:0008006" key="4">
    <source>
        <dbReference type="Google" id="ProtNLM"/>
    </source>
</evidence>
<accession>A0A850H5B4</accession>
<keyword evidence="3" id="KW-1185">Reference proteome</keyword>
<proteinExistence type="predicted"/>
<dbReference type="EMBL" id="JABWGV010000004">
    <property type="protein sequence ID" value="NVD45687.1"/>
    <property type="molecule type" value="Genomic_DNA"/>
</dbReference>
<name>A0A850H5B4_9SPHN</name>
<protein>
    <recommendedName>
        <fullName evidence="4">PRC-barrel domain-containing protein</fullName>
    </recommendedName>
</protein>
<evidence type="ECO:0000256" key="1">
    <source>
        <dbReference type="SAM" id="SignalP"/>
    </source>
</evidence>
<evidence type="ECO:0000313" key="3">
    <source>
        <dbReference type="Proteomes" id="UP000561438"/>
    </source>
</evidence>
<sequence>MNFAKLAASALALTAAPALAQEAAPATTPAPAANAQVAVGATVYGPQGGTVGTIEQIGNGVAVVNTGAHKAPLPLNAFGQGEMGPTITVTKVQLDGMVAEQMAKMVAARDAALNVGANVMTADGQELGSVKTIEGDNVVIDRAAGPITLTREQMAVGQQGGLIALFTAAQIAEATGSSATPAAAETDTAPMSE</sequence>
<organism evidence="2 3">
    <name type="scientific">Qipengyuania atrilutea</name>
    <dbReference type="NCBI Taxonomy" id="2744473"/>
    <lineage>
        <taxon>Bacteria</taxon>
        <taxon>Pseudomonadati</taxon>
        <taxon>Pseudomonadota</taxon>
        <taxon>Alphaproteobacteria</taxon>
        <taxon>Sphingomonadales</taxon>
        <taxon>Erythrobacteraceae</taxon>
        <taxon>Qipengyuania</taxon>
    </lineage>
</organism>
<gene>
    <name evidence="2" type="ORF">HUV48_11775</name>
</gene>
<feature type="signal peptide" evidence="1">
    <location>
        <begin position="1"/>
        <end position="20"/>
    </location>
</feature>
<evidence type="ECO:0000313" key="2">
    <source>
        <dbReference type="EMBL" id="NVD45687.1"/>
    </source>
</evidence>
<dbReference type="Proteomes" id="UP000561438">
    <property type="component" value="Unassembled WGS sequence"/>
</dbReference>
<comment type="caution">
    <text evidence="2">The sequence shown here is derived from an EMBL/GenBank/DDBJ whole genome shotgun (WGS) entry which is preliminary data.</text>
</comment>
<dbReference type="RefSeq" id="WP_176267988.1">
    <property type="nucleotide sequence ID" value="NZ_JABWGV010000004.1"/>
</dbReference>
<reference evidence="2 3" key="1">
    <citation type="submission" date="2020-06" db="EMBL/GenBank/DDBJ databases">
        <title>Altererythrobacter sp. HHU K3-1.</title>
        <authorList>
            <person name="Zhang D."/>
            <person name="Xue H."/>
        </authorList>
    </citation>
    <scope>NUCLEOTIDE SEQUENCE [LARGE SCALE GENOMIC DNA]</scope>
    <source>
        <strain evidence="2 3">HHU K3-1</strain>
    </source>
</reference>